<accession>A0A397JCM2</accession>
<reference evidence="3 4" key="1">
    <citation type="submission" date="2018-08" db="EMBL/GenBank/DDBJ databases">
        <title>Genome and evolution of the arbuscular mycorrhizal fungus Diversispora epigaea (formerly Glomus versiforme) and its bacterial endosymbionts.</title>
        <authorList>
            <person name="Sun X."/>
            <person name="Fei Z."/>
            <person name="Harrison M."/>
        </authorList>
    </citation>
    <scope>NUCLEOTIDE SEQUENCE [LARGE SCALE GENOMIC DNA]</scope>
    <source>
        <strain evidence="3 4">IT104</strain>
    </source>
</reference>
<name>A0A397JCM2_9GLOM</name>
<gene>
    <name evidence="3" type="ORF">Glove_79g10</name>
</gene>
<dbReference type="OrthoDB" id="2449263at2759"/>
<dbReference type="AlphaFoldDB" id="A0A397JCM2"/>
<dbReference type="InterPro" id="IPR004330">
    <property type="entry name" value="FAR1_DNA_bnd_dom"/>
</dbReference>
<comment type="caution">
    <text evidence="3">The sequence shown here is derived from an EMBL/GenBank/DDBJ whole genome shotgun (WGS) entry which is preliminary data.</text>
</comment>
<dbReference type="PANTHER" id="PTHR47718:SF13">
    <property type="entry name" value="OS09G0290500 PROTEIN"/>
    <property type="match status" value="1"/>
</dbReference>
<protein>
    <recommendedName>
        <fullName evidence="2">FAR1 domain-containing protein</fullName>
    </recommendedName>
</protein>
<dbReference type="Pfam" id="PF03101">
    <property type="entry name" value="FAR1"/>
    <property type="match status" value="1"/>
</dbReference>
<dbReference type="PANTHER" id="PTHR47718">
    <property type="entry name" value="OS01G0519700 PROTEIN"/>
    <property type="match status" value="1"/>
</dbReference>
<keyword evidence="4" id="KW-1185">Reference proteome</keyword>
<evidence type="ECO:0000313" key="3">
    <source>
        <dbReference type="EMBL" id="RHZ84528.1"/>
    </source>
</evidence>
<dbReference type="Proteomes" id="UP000266861">
    <property type="component" value="Unassembled WGS sequence"/>
</dbReference>
<evidence type="ECO:0000256" key="1">
    <source>
        <dbReference type="SAM" id="MobiDB-lite"/>
    </source>
</evidence>
<dbReference type="EMBL" id="PQFF01000075">
    <property type="protein sequence ID" value="RHZ84528.1"/>
    <property type="molecule type" value="Genomic_DNA"/>
</dbReference>
<organism evidence="3 4">
    <name type="scientific">Diversispora epigaea</name>
    <dbReference type="NCBI Taxonomy" id="1348612"/>
    <lineage>
        <taxon>Eukaryota</taxon>
        <taxon>Fungi</taxon>
        <taxon>Fungi incertae sedis</taxon>
        <taxon>Mucoromycota</taxon>
        <taxon>Glomeromycotina</taxon>
        <taxon>Glomeromycetes</taxon>
        <taxon>Diversisporales</taxon>
        <taxon>Diversisporaceae</taxon>
        <taxon>Diversispora</taxon>
    </lineage>
</organism>
<feature type="domain" description="FAR1" evidence="2">
    <location>
        <begin position="65"/>
        <end position="133"/>
    </location>
</feature>
<evidence type="ECO:0000313" key="4">
    <source>
        <dbReference type="Proteomes" id="UP000266861"/>
    </source>
</evidence>
<sequence>MNTELCVQDNIPLTASINTVVNEDNIAEDIAESSNQALPINEDINEVVNLCEGHVFSSWEEVDKFVKAYGKQRGFGVAQKRLERHPDGNIKHRSYRCEFSGHSQPKKKVDARDHRNRKSKRQECGWHVNINCPKNVSHITLTTLDDKVIEGKVSN</sequence>
<evidence type="ECO:0000259" key="2">
    <source>
        <dbReference type="Pfam" id="PF03101"/>
    </source>
</evidence>
<feature type="region of interest" description="Disordered" evidence="1">
    <location>
        <begin position="100"/>
        <end position="120"/>
    </location>
</feature>
<proteinExistence type="predicted"/>